<gene>
    <name evidence="2" type="ORF">CVD27_03325</name>
</gene>
<comment type="caution">
    <text evidence="2">The sequence shown here is derived from an EMBL/GenBank/DDBJ whole genome shotgun (WGS) entry which is preliminary data.</text>
</comment>
<dbReference type="OrthoDB" id="2453380at2"/>
<reference evidence="2 3" key="1">
    <citation type="submission" date="2017-11" db="EMBL/GenBank/DDBJ databases">
        <title>Comparitive Functional Genomics of Dry Heat Resistant strains isolated from the Viking Spacecraft.</title>
        <authorList>
            <person name="Seuylemezian A."/>
            <person name="Cooper K."/>
            <person name="Vaishampayan P."/>
        </authorList>
    </citation>
    <scope>NUCLEOTIDE SEQUENCE [LARGE SCALE GENOMIC DNA]</scope>
    <source>
        <strain evidence="2 3">V32-6</strain>
    </source>
</reference>
<dbReference type="AlphaFoldDB" id="A0A2N5HSE4"/>
<feature type="transmembrane region" description="Helical" evidence="1">
    <location>
        <begin position="62"/>
        <end position="82"/>
    </location>
</feature>
<evidence type="ECO:0000313" key="3">
    <source>
        <dbReference type="Proteomes" id="UP000234950"/>
    </source>
</evidence>
<keyword evidence="1" id="KW-0472">Membrane</keyword>
<dbReference type="EMBL" id="PGVE01000017">
    <property type="protein sequence ID" value="PLS08449.1"/>
    <property type="molecule type" value="Genomic_DNA"/>
</dbReference>
<feature type="transmembrane region" description="Helical" evidence="1">
    <location>
        <begin position="36"/>
        <end position="55"/>
    </location>
</feature>
<evidence type="ECO:0000313" key="2">
    <source>
        <dbReference type="EMBL" id="PLS08449.1"/>
    </source>
</evidence>
<feature type="transmembrane region" description="Helical" evidence="1">
    <location>
        <begin position="12"/>
        <end position="30"/>
    </location>
</feature>
<organism evidence="2 3">
    <name type="scientific">Neobacillus cucumis</name>
    <dbReference type="NCBI Taxonomy" id="1740721"/>
    <lineage>
        <taxon>Bacteria</taxon>
        <taxon>Bacillati</taxon>
        <taxon>Bacillota</taxon>
        <taxon>Bacilli</taxon>
        <taxon>Bacillales</taxon>
        <taxon>Bacillaceae</taxon>
        <taxon>Neobacillus</taxon>
    </lineage>
</organism>
<protein>
    <submittedName>
        <fullName evidence="2">Uncharacterized protein</fullName>
    </submittedName>
</protein>
<accession>A0A2N5HSE4</accession>
<name>A0A2N5HSE4_9BACI</name>
<dbReference type="RefSeq" id="WP_101646468.1">
    <property type="nucleotide sequence ID" value="NZ_PGVE01000017.1"/>
</dbReference>
<keyword evidence="1" id="KW-0812">Transmembrane</keyword>
<dbReference type="Proteomes" id="UP000234950">
    <property type="component" value="Unassembled WGS sequence"/>
</dbReference>
<sequence length="86" mass="9777">MDTHVKSELSLINEILLSILLTTTVGLYFYKANDTFPWLAFIGFTVGLALIVGCWEDKKHSWGLFITGLLFSGLVWSIFYNWSSLL</sequence>
<proteinExistence type="predicted"/>
<keyword evidence="1" id="KW-1133">Transmembrane helix</keyword>
<keyword evidence="3" id="KW-1185">Reference proteome</keyword>
<evidence type="ECO:0000256" key="1">
    <source>
        <dbReference type="SAM" id="Phobius"/>
    </source>
</evidence>